<evidence type="ECO:0000256" key="3">
    <source>
        <dbReference type="ARBA" id="ARBA00012438"/>
    </source>
</evidence>
<evidence type="ECO:0000256" key="6">
    <source>
        <dbReference type="ARBA" id="ARBA00022679"/>
    </source>
</evidence>
<evidence type="ECO:0000256" key="13">
    <source>
        <dbReference type="PROSITE-ProRule" id="PRU00169"/>
    </source>
</evidence>
<evidence type="ECO:0000256" key="2">
    <source>
        <dbReference type="ARBA" id="ARBA00004651"/>
    </source>
</evidence>
<comment type="subcellular location">
    <subcellularLocation>
        <location evidence="2">Cell membrane</location>
        <topology evidence="2">Multi-pass membrane protein</topology>
    </subcellularLocation>
</comment>
<dbReference type="InterPro" id="IPR011990">
    <property type="entry name" value="TPR-like_helical_dom_sf"/>
</dbReference>
<dbReference type="CDD" id="cd16922">
    <property type="entry name" value="HATPase_EvgS-ArcB-TorS-like"/>
    <property type="match status" value="1"/>
</dbReference>
<dbReference type="Pfam" id="PF00072">
    <property type="entry name" value="Response_reg"/>
    <property type="match status" value="1"/>
</dbReference>
<dbReference type="InterPro" id="IPR000719">
    <property type="entry name" value="Prot_kinase_dom"/>
</dbReference>
<dbReference type="FunFam" id="1.10.287.130:FF:000003">
    <property type="entry name" value="Histidine kinase"/>
    <property type="match status" value="1"/>
</dbReference>
<dbReference type="SMART" id="SM00065">
    <property type="entry name" value="GAF"/>
    <property type="match status" value="1"/>
</dbReference>
<dbReference type="Pfam" id="PF02518">
    <property type="entry name" value="HATPase_c"/>
    <property type="match status" value="1"/>
</dbReference>
<dbReference type="GO" id="GO:0005524">
    <property type="term" value="F:ATP binding"/>
    <property type="evidence" value="ECO:0007669"/>
    <property type="project" value="UniProtKB-KW"/>
</dbReference>
<dbReference type="SMART" id="SM00388">
    <property type="entry name" value="HisKA"/>
    <property type="match status" value="1"/>
</dbReference>
<dbReference type="SMART" id="SM00448">
    <property type="entry name" value="REC"/>
    <property type="match status" value="1"/>
</dbReference>
<dbReference type="Gene3D" id="1.25.40.10">
    <property type="entry name" value="Tetratricopeptide repeat domain"/>
    <property type="match status" value="1"/>
</dbReference>
<keyword evidence="9" id="KW-0418">Kinase</keyword>
<dbReference type="InterPro" id="IPR011006">
    <property type="entry name" value="CheY-like_superfamily"/>
</dbReference>
<keyword evidence="8" id="KW-0547">Nucleotide-binding</keyword>
<dbReference type="SUPFAM" id="SSF55874">
    <property type="entry name" value="ATPase domain of HSP90 chaperone/DNA topoisomerase II/histidine kinase"/>
    <property type="match status" value="1"/>
</dbReference>
<evidence type="ECO:0000256" key="8">
    <source>
        <dbReference type="ARBA" id="ARBA00022741"/>
    </source>
</evidence>
<dbReference type="Gene3D" id="3.30.450.40">
    <property type="match status" value="1"/>
</dbReference>
<name>A0A6A6HHM7_VIRVR</name>
<dbReference type="SUPFAM" id="SSF55781">
    <property type="entry name" value="GAF domain-like"/>
    <property type="match status" value="1"/>
</dbReference>
<evidence type="ECO:0000259" key="16">
    <source>
        <dbReference type="PROSITE" id="PS50109"/>
    </source>
</evidence>
<dbReference type="Gene3D" id="1.10.287.130">
    <property type="match status" value="1"/>
</dbReference>
<feature type="compositionally biased region" description="Basic and acidic residues" evidence="14">
    <location>
        <begin position="1"/>
        <end position="13"/>
    </location>
</feature>
<dbReference type="Proteomes" id="UP000800092">
    <property type="component" value="Unassembled WGS sequence"/>
</dbReference>
<feature type="compositionally biased region" description="Polar residues" evidence="14">
    <location>
        <begin position="531"/>
        <end position="555"/>
    </location>
</feature>
<feature type="domain" description="Response regulatory" evidence="17">
    <location>
        <begin position="2171"/>
        <end position="2294"/>
    </location>
</feature>
<feature type="domain" description="Histidine kinase" evidence="16">
    <location>
        <begin position="1902"/>
        <end position="2124"/>
    </location>
</feature>
<evidence type="ECO:0000259" key="15">
    <source>
        <dbReference type="PROSITE" id="PS50011"/>
    </source>
</evidence>
<evidence type="ECO:0000256" key="7">
    <source>
        <dbReference type="ARBA" id="ARBA00022692"/>
    </source>
</evidence>
<dbReference type="Gene3D" id="3.40.50.2300">
    <property type="match status" value="1"/>
</dbReference>
<accession>A0A6A6HHM7</accession>
<keyword evidence="7" id="KW-0812">Transmembrane</keyword>
<feature type="compositionally biased region" description="Basic and acidic residues" evidence="14">
    <location>
        <begin position="2354"/>
        <end position="2364"/>
    </location>
</feature>
<dbReference type="SMART" id="SM00387">
    <property type="entry name" value="HATPase_c"/>
    <property type="match status" value="1"/>
</dbReference>
<dbReference type="EMBL" id="ML991780">
    <property type="protein sequence ID" value="KAF2237348.1"/>
    <property type="molecule type" value="Genomic_DNA"/>
</dbReference>
<dbReference type="PRINTS" id="PR00344">
    <property type="entry name" value="BCTRLSENSOR"/>
</dbReference>
<dbReference type="GO" id="GO:0000155">
    <property type="term" value="F:phosphorelay sensor kinase activity"/>
    <property type="evidence" value="ECO:0007669"/>
    <property type="project" value="InterPro"/>
</dbReference>
<dbReference type="SUPFAM" id="SSF48452">
    <property type="entry name" value="TPR-like"/>
    <property type="match status" value="1"/>
</dbReference>
<evidence type="ECO:0000313" key="18">
    <source>
        <dbReference type="EMBL" id="KAF2237348.1"/>
    </source>
</evidence>
<proteinExistence type="predicted"/>
<keyword evidence="11" id="KW-1133">Transmembrane helix</keyword>
<dbReference type="CDD" id="cd00082">
    <property type="entry name" value="HisKA"/>
    <property type="match status" value="1"/>
</dbReference>
<gene>
    <name evidence="18" type="ORF">EV356DRAFT_530076</name>
</gene>
<evidence type="ECO:0000256" key="14">
    <source>
        <dbReference type="SAM" id="MobiDB-lite"/>
    </source>
</evidence>
<dbReference type="EC" id="2.7.13.3" evidence="3"/>
<feature type="compositionally biased region" description="Low complexity" evidence="14">
    <location>
        <begin position="673"/>
        <end position="685"/>
    </location>
</feature>
<dbReference type="Pfam" id="PF13185">
    <property type="entry name" value="GAF_2"/>
    <property type="match status" value="1"/>
</dbReference>
<reference evidence="18" key="1">
    <citation type="journal article" date="2020" name="Stud. Mycol.">
        <title>101 Dothideomycetes genomes: a test case for predicting lifestyles and emergence of pathogens.</title>
        <authorList>
            <person name="Haridas S."/>
            <person name="Albert R."/>
            <person name="Binder M."/>
            <person name="Bloem J."/>
            <person name="Labutti K."/>
            <person name="Salamov A."/>
            <person name="Andreopoulos B."/>
            <person name="Baker S."/>
            <person name="Barry K."/>
            <person name="Bills G."/>
            <person name="Bluhm B."/>
            <person name="Cannon C."/>
            <person name="Castanera R."/>
            <person name="Culley D."/>
            <person name="Daum C."/>
            <person name="Ezra D."/>
            <person name="Gonzalez J."/>
            <person name="Henrissat B."/>
            <person name="Kuo A."/>
            <person name="Liang C."/>
            <person name="Lipzen A."/>
            <person name="Lutzoni F."/>
            <person name="Magnuson J."/>
            <person name="Mondo S."/>
            <person name="Nolan M."/>
            <person name="Ohm R."/>
            <person name="Pangilinan J."/>
            <person name="Park H.-J."/>
            <person name="Ramirez L."/>
            <person name="Alfaro M."/>
            <person name="Sun H."/>
            <person name="Tritt A."/>
            <person name="Yoshinaga Y."/>
            <person name="Zwiers L.-H."/>
            <person name="Turgeon B."/>
            <person name="Goodwin S."/>
            <person name="Spatafora J."/>
            <person name="Crous P."/>
            <person name="Grigoriev I."/>
        </authorList>
    </citation>
    <scope>NUCLEOTIDE SEQUENCE</scope>
    <source>
        <strain evidence="18">Tuck. ex Michener</strain>
    </source>
</reference>
<dbReference type="SMART" id="SM00220">
    <property type="entry name" value="S_TKc"/>
    <property type="match status" value="1"/>
</dbReference>
<dbReference type="CDD" id="cd17546">
    <property type="entry name" value="REC_hyHK_CKI1_RcsC-like"/>
    <property type="match status" value="1"/>
</dbReference>
<feature type="modified residue" description="4-aspartylphosphate" evidence="13">
    <location>
        <position position="2225"/>
    </location>
</feature>
<dbReference type="InterPro" id="IPR011009">
    <property type="entry name" value="Kinase-like_dom_sf"/>
</dbReference>
<dbReference type="PROSITE" id="PS50109">
    <property type="entry name" value="HIS_KIN"/>
    <property type="match status" value="1"/>
</dbReference>
<evidence type="ECO:0000313" key="19">
    <source>
        <dbReference type="Proteomes" id="UP000800092"/>
    </source>
</evidence>
<dbReference type="InterPro" id="IPR041664">
    <property type="entry name" value="AAA_16"/>
</dbReference>
<dbReference type="InterPro" id="IPR005467">
    <property type="entry name" value="His_kinase_dom"/>
</dbReference>
<feature type="compositionally biased region" description="Polar residues" evidence="14">
    <location>
        <begin position="688"/>
        <end position="700"/>
    </location>
</feature>
<feature type="compositionally biased region" description="Basic and acidic residues" evidence="14">
    <location>
        <begin position="463"/>
        <end position="475"/>
    </location>
</feature>
<feature type="domain" description="Protein kinase" evidence="15">
    <location>
        <begin position="76"/>
        <end position="387"/>
    </location>
</feature>
<dbReference type="FunFam" id="3.30.565.10:FF:000010">
    <property type="entry name" value="Sensor histidine kinase RcsC"/>
    <property type="match status" value="1"/>
</dbReference>
<dbReference type="GO" id="GO:0009927">
    <property type="term" value="F:histidine phosphotransfer kinase activity"/>
    <property type="evidence" value="ECO:0007669"/>
    <property type="project" value="TreeGrafter"/>
</dbReference>
<organism evidence="18 19">
    <name type="scientific">Viridothelium virens</name>
    <name type="common">Speckled blister lichen</name>
    <name type="synonym">Trypethelium virens</name>
    <dbReference type="NCBI Taxonomy" id="1048519"/>
    <lineage>
        <taxon>Eukaryota</taxon>
        <taxon>Fungi</taxon>
        <taxon>Dikarya</taxon>
        <taxon>Ascomycota</taxon>
        <taxon>Pezizomycotina</taxon>
        <taxon>Dothideomycetes</taxon>
        <taxon>Dothideomycetes incertae sedis</taxon>
        <taxon>Trypetheliales</taxon>
        <taxon>Trypetheliaceae</taxon>
        <taxon>Viridothelium</taxon>
    </lineage>
</organism>
<dbReference type="Pfam" id="PF00512">
    <property type="entry name" value="HisKA"/>
    <property type="match status" value="1"/>
</dbReference>
<dbReference type="InterPro" id="IPR003018">
    <property type="entry name" value="GAF"/>
</dbReference>
<keyword evidence="12" id="KW-0472">Membrane</keyword>
<keyword evidence="6" id="KW-0808">Transferase</keyword>
<feature type="compositionally biased region" description="Basic and acidic residues" evidence="14">
    <location>
        <begin position="518"/>
        <end position="530"/>
    </location>
</feature>
<feature type="compositionally biased region" description="Basic residues" evidence="14">
    <location>
        <begin position="440"/>
        <end position="451"/>
    </location>
</feature>
<dbReference type="GO" id="GO:0005886">
    <property type="term" value="C:plasma membrane"/>
    <property type="evidence" value="ECO:0007669"/>
    <property type="project" value="UniProtKB-SubCell"/>
</dbReference>
<dbReference type="InterPro" id="IPR003594">
    <property type="entry name" value="HATPase_dom"/>
</dbReference>
<dbReference type="OrthoDB" id="60033at2759"/>
<evidence type="ECO:0000259" key="17">
    <source>
        <dbReference type="PROSITE" id="PS50110"/>
    </source>
</evidence>
<dbReference type="SUPFAM" id="SSF52172">
    <property type="entry name" value="CheY-like"/>
    <property type="match status" value="1"/>
</dbReference>
<evidence type="ECO:0000256" key="10">
    <source>
        <dbReference type="ARBA" id="ARBA00022840"/>
    </source>
</evidence>
<keyword evidence="19" id="KW-1185">Reference proteome</keyword>
<feature type="region of interest" description="Disordered" evidence="14">
    <location>
        <begin position="1"/>
        <end position="21"/>
    </location>
</feature>
<dbReference type="Gene3D" id="1.10.510.10">
    <property type="entry name" value="Transferase(Phosphotransferase) domain 1"/>
    <property type="match status" value="1"/>
</dbReference>
<dbReference type="FunFam" id="3.30.450.40:FF:000044">
    <property type="entry name" value="Putative sensor histidine kinase/response regulator"/>
    <property type="match status" value="1"/>
</dbReference>
<evidence type="ECO:0000256" key="1">
    <source>
        <dbReference type="ARBA" id="ARBA00000085"/>
    </source>
</evidence>
<evidence type="ECO:0000256" key="5">
    <source>
        <dbReference type="ARBA" id="ARBA00022553"/>
    </source>
</evidence>
<evidence type="ECO:0000256" key="4">
    <source>
        <dbReference type="ARBA" id="ARBA00022475"/>
    </source>
</evidence>
<keyword evidence="5 13" id="KW-0597">Phosphoprotein</keyword>
<dbReference type="FunFam" id="3.40.50.2300:FF:000285">
    <property type="entry name" value="Putative sensor histidine kinase/response regulator"/>
    <property type="match status" value="1"/>
</dbReference>
<dbReference type="Pfam" id="PF00069">
    <property type="entry name" value="Pkinase"/>
    <property type="match status" value="1"/>
</dbReference>
<dbReference type="InterPro" id="IPR003661">
    <property type="entry name" value="HisK_dim/P_dom"/>
</dbReference>
<dbReference type="Gene3D" id="3.30.565.10">
    <property type="entry name" value="Histidine kinase-like ATPase, C-terminal domain"/>
    <property type="match status" value="1"/>
</dbReference>
<dbReference type="PANTHER" id="PTHR43047:SF46">
    <property type="entry name" value="HISTIDINE KINASE_RESPONSE REGULATOR, PUTATIVE (AFU_ORTHOLOGUE AFUA_3G12550)-RELATED"/>
    <property type="match status" value="1"/>
</dbReference>
<dbReference type="SUPFAM" id="SSF47384">
    <property type="entry name" value="Homodimeric domain of signal transducing histidine kinase"/>
    <property type="match status" value="1"/>
</dbReference>
<dbReference type="InterPro" id="IPR036890">
    <property type="entry name" value="HATPase_C_sf"/>
</dbReference>
<dbReference type="InterPro" id="IPR036097">
    <property type="entry name" value="HisK_dim/P_sf"/>
</dbReference>
<dbReference type="SUPFAM" id="SSF56112">
    <property type="entry name" value="Protein kinase-like (PK-like)"/>
    <property type="match status" value="1"/>
</dbReference>
<evidence type="ECO:0000256" key="12">
    <source>
        <dbReference type="ARBA" id="ARBA00023136"/>
    </source>
</evidence>
<feature type="region of interest" description="Disordered" evidence="14">
    <location>
        <begin position="65"/>
        <end position="87"/>
    </location>
</feature>
<dbReference type="PROSITE" id="PS50011">
    <property type="entry name" value="PROTEIN_KINASE_DOM"/>
    <property type="match status" value="1"/>
</dbReference>
<feature type="region of interest" description="Disordered" evidence="14">
    <location>
        <begin position="2333"/>
        <end position="2397"/>
    </location>
</feature>
<dbReference type="InterPro" id="IPR027417">
    <property type="entry name" value="P-loop_NTPase"/>
</dbReference>
<protein>
    <recommendedName>
        <fullName evidence="3">histidine kinase</fullName>
        <ecNumber evidence="3">2.7.13.3</ecNumber>
    </recommendedName>
</protein>
<dbReference type="FunFam" id="1.10.510.10:FF:000579">
    <property type="entry name" value="Sensor histidine kinase/response regulator, putative"/>
    <property type="match status" value="1"/>
</dbReference>
<sequence length="2397" mass="266912">MTAHAEVSEDREQSPSSTAIPPKLARLFHRLEASAPGYTWNSEVIPFHSSYDSWHVFGIQHLSNDESYDNPPTSPKHASSPSADGGYRPSFAFRSSYSATDHGSDESIKSSNAGNSKRSHIWVVARVSRHALRLEREFQLFKHVTRNSDQDSKHFVRPIQFVHVSAAAGEEELVASVFETPGRNYLHELVSFGPNFYNLGQYGAGSSGKTTQIPLQLFLSFAIGATECCEILHHEHQLVHGELRSDAFHFCRESGEVKMVNFGSGARSFQDGLTSAGWSALSREIGVEHKLQFIAPEQTGRLPAEPDSRTDIYSLGILFWTMLVGEAPFEGNTPLDIMQNVLSRRMPLVSSKRIDVPEILSALIQRMTQKNPDDRYNSTSGLKYDLVRIQRIFSEGDSESLRTFRLGEKDISSFFMLPTTQVGRAGERQMIIDVIERASKRRRHQNVHGKRSLWGSSSSTTDSRPEHNLLEDQRSESSSSTGRDSRLNSFSKLPDLKRLNLDSQESIPEPEVSITEETNERPGFEAKNSSDSKISYYSQEAGQRSTSAYGTSEGSGSKLRNAHRTKRKGRCEVVSISGVTGLGKSVLVQSIQVAARSHGYLASGKFDQAKRAPFEPVLRVMSSLFRQIFSESDVNTEFHNNIRQYVKPVWSILHSHLGLPIWLLGSANGLDTTPSRTLSSRASRTASEDITSPTLGSTPHVPNTLNMLSNNANPPSGTHITNSNTTADWLRAGGAAMSSRFSNTFLDVLHALAVQRFICLCLDDLQFADEESLDLLLNIVDSKIPIVLIMTHRSDEALSPKFRTLLQSATKIELRPFEEDETAEYVSSTLHRSQDYILPLVAVVQEKSLGNPFMIREMLMTCYRNASIFYSWKNSQWEYDLDKVFAEFTSQSYGSQISNDFILKRLQDLPHDARALLAWASLIGTHFSFSLIKALMSCEDPTSLKVAPDLPLVRCRNPVAGLQSALSSYFIMNGDDEDRFRFSHDRYMLAASNLEECQRKEEMHFLIAQTMMRMNTASFDDESSSLHTVGRHICLASDLIREKIKLRDDFRDVLYSAGESSCESGAKSTGIYYFNHCIKLLQDDPWNGPIDVSYDQTLSLYTRTAEVCWHLGDYEQAVKLLQMVLDNAHDPVDKTPACVLHSRVLAQQGDSQGAFNVLKSSLAEMGKEIPKMSWEDCDAEFHRLRGILKSTNTGTRSRRRSVVNQDVVPIGAILVEIASAAFWQDALLFYQMSLQMLQIYLNYGLYPQASIGFVNFASIAVGRFNDTEFGIQMGNIAKDIFNIFQDDNYTIGRGLTYHCLFIGHLEAHLREQLPILEEAMEKTVNAGDRILMLQNVGISANLKLVCSHDLADVEAYCNYCPEEFKDWQEDMRGGAFLTAIRQLTRALQGKTKWQSPQTIFCDDEHDSSEYLKYLEKKAANPRRPRAFALIVALHRFGYHEEVITIGKELIDVSRGVWCIRWYYSSLFHLALAYIALVRKDPKRFNREELLKEVAATRNKIMEIASVNDVNYASWMYLLDAEVSDVTGSWPAAGKGYEDAIDHAQKHGFVGEEAQAFELYGEALTRRGQKRPAQNMFLDCIAAYRRISAFGKCDQVKQLYLSEDQRPAMAFTSDASTQTHITDTGNMMLNLRAKEDQSHIETSEDRTNAWVAPNGASDKPRKDISQGLSAIGLDMIDLTSILESSQLLSSELQVDGLLAKMTEIIVESTGAEHCAIIVEDDDHGWSIRAMGGPDGIAPLSTGQPLDTTKDRVARQVSLYVLRFREVVFVHNILEDDRFSNVDESFLARSPEGRSVISVPILHGNDVLLGSIYVDGPPNSFTDRNLTVLRLLVNQISISIANALLFKRLQRVSASNEAMLGVQKQALDQARNSERKAKEAETFARAEAKAKEEAARAKSMFLANVSHELRTPLNGVIGMSELLKGSSLNKEQEGYADSIRVCADTLLSIINDILDFSKLEAGKMQMFSVPMSLTETINEVVRALRFTNIERGLDTIEELDVDRDLLVLGDPVRLHQIIMNLLSNSYKFTSKGSVTVRLRVDREDKDTIDITCAVADTGIGISDEQKKKLFLPFSQADSSTARSYGGTGLGLSICKAIIENVMKGRIWLDSAPGVGTTVSFSLHFQKVPKNTSKKVNDGETDPMAIYSPLPSSTPSPRSADFIDLSQVPREKLKVCIAEDNLINQKIAVSFVEKLGFKCEAYSDGAQAVRALEQASHTGDPFHLVLMDVQMPVLDGYDATREIRRHPDATVRAVMVIAMTASAIRGDRERCLEAGMNNYLAKPVRANVLKQMLESYLSQESKSMPNLQQEANQLARDAVGAGDVDPEVVGREARVGLEETPPLTGPSPTAMAKGQGRRPEVKKDETKVWNPGLEKAKVGAPPVEMKGERVGDENSGGAVG</sequence>
<dbReference type="Pfam" id="PF13191">
    <property type="entry name" value="AAA_16"/>
    <property type="match status" value="1"/>
</dbReference>
<dbReference type="PANTHER" id="PTHR43047">
    <property type="entry name" value="TWO-COMPONENT HISTIDINE PROTEIN KINASE"/>
    <property type="match status" value="1"/>
</dbReference>
<keyword evidence="4" id="KW-1003">Cell membrane</keyword>
<dbReference type="InterPro" id="IPR001789">
    <property type="entry name" value="Sig_transdc_resp-reg_receiver"/>
</dbReference>
<dbReference type="InterPro" id="IPR004358">
    <property type="entry name" value="Sig_transdc_His_kin-like_C"/>
</dbReference>
<keyword evidence="10" id="KW-0067">ATP-binding</keyword>
<comment type="catalytic activity">
    <reaction evidence="1">
        <text>ATP + protein L-histidine = ADP + protein N-phospho-L-histidine.</text>
        <dbReference type="EC" id="2.7.13.3"/>
    </reaction>
</comment>
<evidence type="ECO:0000256" key="11">
    <source>
        <dbReference type="ARBA" id="ARBA00022989"/>
    </source>
</evidence>
<feature type="region of interest" description="Disordered" evidence="14">
    <location>
        <begin position="440"/>
        <end position="565"/>
    </location>
</feature>
<evidence type="ECO:0000256" key="9">
    <source>
        <dbReference type="ARBA" id="ARBA00022777"/>
    </source>
</evidence>
<dbReference type="InterPro" id="IPR029016">
    <property type="entry name" value="GAF-like_dom_sf"/>
</dbReference>
<dbReference type="PROSITE" id="PS50110">
    <property type="entry name" value="RESPONSE_REGULATORY"/>
    <property type="match status" value="1"/>
</dbReference>
<feature type="region of interest" description="Disordered" evidence="14">
    <location>
        <begin position="673"/>
        <end position="700"/>
    </location>
</feature>
<dbReference type="SUPFAM" id="SSF52540">
    <property type="entry name" value="P-loop containing nucleoside triphosphate hydrolases"/>
    <property type="match status" value="1"/>
</dbReference>